<evidence type="ECO:0000313" key="6">
    <source>
        <dbReference type="Proteomes" id="UP001500974"/>
    </source>
</evidence>
<proteinExistence type="inferred from homology"/>
<dbReference type="PANTHER" id="PTHR37419">
    <property type="entry name" value="SERINE/THREONINE-PROTEIN KINASE TOXIN HIPA"/>
    <property type="match status" value="1"/>
</dbReference>
<dbReference type="RefSeq" id="WP_346028617.1">
    <property type="nucleotide sequence ID" value="NZ_BAAAON010000003.1"/>
</dbReference>
<keyword evidence="2" id="KW-0808">Transferase</keyword>
<feature type="domain" description="HipA-like C-terminal" evidence="4">
    <location>
        <begin position="1"/>
        <end position="118"/>
    </location>
</feature>
<name>A0ABP5MU90_9MICC</name>
<keyword evidence="6" id="KW-1185">Reference proteome</keyword>
<evidence type="ECO:0000256" key="1">
    <source>
        <dbReference type="ARBA" id="ARBA00010164"/>
    </source>
</evidence>
<comment type="similarity">
    <text evidence="1">Belongs to the HipA Ser/Thr kinase family.</text>
</comment>
<organism evidence="5 6">
    <name type="scientific">Arthrobacter parietis</name>
    <dbReference type="NCBI Taxonomy" id="271434"/>
    <lineage>
        <taxon>Bacteria</taxon>
        <taxon>Bacillati</taxon>
        <taxon>Actinomycetota</taxon>
        <taxon>Actinomycetes</taxon>
        <taxon>Micrococcales</taxon>
        <taxon>Micrococcaceae</taxon>
        <taxon>Arthrobacter</taxon>
    </lineage>
</organism>
<dbReference type="EMBL" id="BAAAON010000003">
    <property type="protein sequence ID" value="GAA2177284.1"/>
    <property type="molecule type" value="Genomic_DNA"/>
</dbReference>
<dbReference type="Proteomes" id="UP001500974">
    <property type="component" value="Unassembled WGS sequence"/>
</dbReference>
<evidence type="ECO:0000313" key="5">
    <source>
        <dbReference type="EMBL" id="GAA2177284.1"/>
    </source>
</evidence>
<comment type="caution">
    <text evidence="5">The sequence shown here is derived from an EMBL/GenBank/DDBJ whole genome shotgun (WGS) entry which is preliminary data.</text>
</comment>
<evidence type="ECO:0000259" key="4">
    <source>
        <dbReference type="Pfam" id="PF07804"/>
    </source>
</evidence>
<dbReference type="InterPro" id="IPR012893">
    <property type="entry name" value="HipA-like_C"/>
</dbReference>
<gene>
    <name evidence="5" type="ORF">GCM10009784_27320</name>
</gene>
<evidence type="ECO:0000256" key="3">
    <source>
        <dbReference type="ARBA" id="ARBA00022777"/>
    </source>
</evidence>
<dbReference type="InterPro" id="IPR052028">
    <property type="entry name" value="HipA_Ser/Thr_kinase"/>
</dbReference>
<accession>A0ABP5MU90</accession>
<sequence length="159" mass="17355">MGLHPAAKYDVPYEQVCRELIALCDAPLPALRNLALQLVFAWLTGNGDLHAKNVSLLQDALGGIAIAPVYDIQSTVVYGDRSLALPIAGKRTGISRKHFLGWMEDVGLPQRVADRVLDIALSATGTLIDDLRAGAVPFSDAEIRSWVKELKNRRRLVEA</sequence>
<reference evidence="6" key="1">
    <citation type="journal article" date="2019" name="Int. J. Syst. Evol. Microbiol.">
        <title>The Global Catalogue of Microorganisms (GCM) 10K type strain sequencing project: providing services to taxonomists for standard genome sequencing and annotation.</title>
        <authorList>
            <consortium name="The Broad Institute Genomics Platform"/>
            <consortium name="The Broad Institute Genome Sequencing Center for Infectious Disease"/>
            <person name="Wu L."/>
            <person name="Ma J."/>
        </authorList>
    </citation>
    <scope>NUCLEOTIDE SEQUENCE [LARGE SCALE GENOMIC DNA]</scope>
    <source>
        <strain evidence="6">JCM 14917</strain>
    </source>
</reference>
<dbReference type="Pfam" id="PF07804">
    <property type="entry name" value="HipA_C"/>
    <property type="match status" value="1"/>
</dbReference>
<evidence type="ECO:0000256" key="2">
    <source>
        <dbReference type="ARBA" id="ARBA00022679"/>
    </source>
</evidence>
<keyword evidence="3" id="KW-0418">Kinase</keyword>
<protein>
    <recommendedName>
        <fullName evidence="4">HipA-like C-terminal domain-containing protein</fullName>
    </recommendedName>
</protein>